<dbReference type="SMART" id="SM00845">
    <property type="entry name" value="GatB_Yqey"/>
    <property type="match status" value="1"/>
</dbReference>
<dbReference type="SUPFAM" id="SSF89095">
    <property type="entry name" value="GatB/YqeY motif"/>
    <property type="match status" value="1"/>
</dbReference>
<dbReference type="Gene3D" id="1.10.10.410">
    <property type="match status" value="1"/>
</dbReference>
<keyword evidence="10" id="KW-1185">Reference proteome</keyword>
<dbReference type="HAMAP" id="MF_00121">
    <property type="entry name" value="GatB"/>
    <property type="match status" value="1"/>
</dbReference>
<dbReference type="OrthoDB" id="1722066at2759"/>
<reference evidence="9 10" key="1">
    <citation type="submission" date="2016-07" db="EMBL/GenBank/DDBJ databases">
        <title>Pervasive Adenine N6-methylation of Active Genes in Fungi.</title>
        <authorList>
            <consortium name="DOE Joint Genome Institute"/>
            <person name="Mondo S.J."/>
            <person name="Dannebaum R.O."/>
            <person name="Kuo R.C."/>
            <person name="Labutti K."/>
            <person name="Haridas S."/>
            <person name="Kuo A."/>
            <person name="Salamov A."/>
            <person name="Ahrendt S.R."/>
            <person name="Lipzen A."/>
            <person name="Sullivan W."/>
            <person name="Andreopoulos W.B."/>
            <person name="Clum A."/>
            <person name="Lindquist E."/>
            <person name="Daum C."/>
            <person name="Ramamoorthy G.K."/>
            <person name="Gryganskyi A."/>
            <person name="Culley D."/>
            <person name="Magnuson J.K."/>
            <person name="James T.Y."/>
            <person name="O'Malley M.A."/>
            <person name="Stajich J.E."/>
            <person name="Spatafora J.W."/>
            <person name="Visel A."/>
            <person name="Grigoriev I.V."/>
        </authorList>
    </citation>
    <scope>NUCLEOTIDE SEQUENCE [LARGE SCALE GENOMIC DNA]</scope>
    <source>
        <strain evidence="9 10">12-1054</strain>
    </source>
</reference>
<dbReference type="InterPro" id="IPR014746">
    <property type="entry name" value="Gln_synth/guanido_kin_cat_dom"/>
</dbReference>
<comment type="subunit">
    <text evidence="7">Subunit of the heterotrimeric GatCAB amidotransferase (AdT) complex, composed of A, B and C subunits.</text>
</comment>
<dbReference type="Proteomes" id="UP000193685">
    <property type="component" value="Unassembled WGS sequence"/>
</dbReference>
<protein>
    <recommendedName>
        <fullName evidence="7">Glutamyl-tRNA(Gln) amidotransferase subunit B, mitochondrial</fullName>
        <shortName evidence="7">Glu-AdT subunit B</shortName>
        <ecNumber evidence="7">6.3.5.-</ecNumber>
    </recommendedName>
</protein>
<keyword evidence="2 7" id="KW-0436">Ligase</keyword>
<evidence type="ECO:0000256" key="2">
    <source>
        <dbReference type="ARBA" id="ARBA00022598"/>
    </source>
</evidence>
<gene>
    <name evidence="9" type="ORF">BCR37DRAFT_162599</name>
</gene>
<comment type="catalytic activity">
    <reaction evidence="6 7">
        <text>L-glutamyl-tRNA(Gln) + L-glutamine + ATP + H2O = L-glutaminyl-tRNA(Gln) + L-glutamate + ADP + phosphate + H(+)</text>
        <dbReference type="Rhea" id="RHEA:17521"/>
        <dbReference type="Rhea" id="RHEA-COMP:9681"/>
        <dbReference type="Rhea" id="RHEA-COMP:9684"/>
        <dbReference type="ChEBI" id="CHEBI:15377"/>
        <dbReference type="ChEBI" id="CHEBI:15378"/>
        <dbReference type="ChEBI" id="CHEBI:29985"/>
        <dbReference type="ChEBI" id="CHEBI:30616"/>
        <dbReference type="ChEBI" id="CHEBI:43474"/>
        <dbReference type="ChEBI" id="CHEBI:58359"/>
        <dbReference type="ChEBI" id="CHEBI:78520"/>
        <dbReference type="ChEBI" id="CHEBI:78521"/>
        <dbReference type="ChEBI" id="CHEBI:456216"/>
    </reaction>
</comment>
<dbReference type="InterPro" id="IPR003789">
    <property type="entry name" value="Asn/Gln_tRNA_amidoTrase-B-like"/>
</dbReference>
<dbReference type="InterPro" id="IPR018027">
    <property type="entry name" value="Asn/Gln_amidotransferase"/>
</dbReference>
<proteinExistence type="inferred from homology"/>
<name>A0A1Y2EYT8_PROLT</name>
<dbReference type="RefSeq" id="XP_040722737.1">
    <property type="nucleotide sequence ID" value="XM_040866180.1"/>
</dbReference>
<keyword evidence="7" id="KW-0496">Mitochondrion</keyword>
<keyword evidence="3 7" id="KW-0547">Nucleotide-binding</keyword>
<dbReference type="GO" id="GO:0070681">
    <property type="term" value="P:glutaminyl-tRNAGln biosynthesis via transamidation"/>
    <property type="evidence" value="ECO:0007669"/>
    <property type="project" value="UniProtKB-UniRule"/>
</dbReference>
<dbReference type="STRING" id="56484.A0A1Y2EYT8"/>
<feature type="domain" description="Asn/Gln amidotransferase" evidence="8">
    <location>
        <begin position="363"/>
        <end position="539"/>
    </location>
</feature>
<dbReference type="InterPro" id="IPR004413">
    <property type="entry name" value="GatB"/>
</dbReference>
<dbReference type="EC" id="6.3.5.-" evidence="7"/>
<dbReference type="InterPro" id="IPR023168">
    <property type="entry name" value="GatB_Yqey_C_2"/>
</dbReference>
<evidence type="ECO:0000256" key="3">
    <source>
        <dbReference type="ARBA" id="ARBA00022741"/>
    </source>
</evidence>
<evidence type="ECO:0000256" key="1">
    <source>
        <dbReference type="ARBA" id="ARBA00005306"/>
    </source>
</evidence>
<dbReference type="GO" id="GO:0005524">
    <property type="term" value="F:ATP binding"/>
    <property type="evidence" value="ECO:0007669"/>
    <property type="project" value="UniProtKB-KW"/>
</dbReference>
<comment type="caution">
    <text evidence="9">The sequence shown here is derived from an EMBL/GenBank/DDBJ whole genome shotgun (WGS) entry which is preliminary data.</text>
</comment>
<dbReference type="GO" id="GO:0032543">
    <property type="term" value="P:mitochondrial translation"/>
    <property type="evidence" value="ECO:0007669"/>
    <property type="project" value="UniProtKB-UniRule"/>
</dbReference>
<dbReference type="OMA" id="HLNTHAV"/>
<dbReference type="AlphaFoldDB" id="A0A1Y2EYT8"/>
<sequence length="542" mass="59134">MLKRGPSVQLCRVCRRSYATATSAWKTTVGLELHAQLATPLKLFSQARQRFAGPANQDIEPFDIALPGSMPHLNTHAVLLAVRAALALQCQVNMSSTFDRKHYIYPDQPAGYQITQHYNALAHAGLIHLSSRDESSLQQEIDVTILQIQLEQDTAKTLYFEAHDAADPSSTDEILVDANRSGSALIEIVTGPALPSGRAAAACLRKIQAILKAIGASDASMDTGALRCDVNVSVAHQDQTTPSQRVEIKNLASARAVMNAVDAEARRQIEELERGGIIASETRGYDVAGGITFKIRDKETTTDYRYMPESDLPPIALDDIFLATCRKHLAELPDAVLDRLTAKPFSLQLRDVRVLEADRNLLGVYEDVLSTAQTRLANKVDKKAMDKLPRTVAAWLVHDLVGRQNIIRETQPEASTGDLMPTTKQLADLIISVIAGDITRQSGQQVLSMLLSQFQASQSVQSLVEQHGLALAQGDGASAASHALVKEALKQIMQQNPAQTAKLHGGDPKIVNWFLGQVLRRIKGSSAVKDVEAIIIKEQQFK</sequence>
<accession>A0A1Y2EYT8</accession>
<dbReference type="GO" id="GO:0005739">
    <property type="term" value="C:mitochondrion"/>
    <property type="evidence" value="ECO:0007669"/>
    <property type="project" value="UniProtKB-SubCell"/>
</dbReference>
<evidence type="ECO:0000313" key="9">
    <source>
        <dbReference type="EMBL" id="ORY76657.1"/>
    </source>
</evidence>
<keyword evidence="4 7" id="KW-0067">ATP-binding</keyword>
<evidence type="ECO:0000256" key="5">
    <source>
        <dbReference type="ARBA" id="ARBA00022917"/>
    </source>
</evidence>
<evidence type="ECO:0000256" key="4">
    <source>
        <dbReference type="ARBA" id="ARBA00022840"/>
    </source>
</evidence>
<evidence type="ECO:0000313" key="10">
    <source>
        <dbReference type="Proteomes" id="UP000193685"/>
    </source>
</evidence>
<evidence type="ECO:0000256" key="6">
    <source>
        <dbReference type="ARBA" id="ARBA00047913"/>
    </source>
</evidence>
<dbReference type="GO" id="GO:0050567">
    <property type="term" value="F:glutaminyl-tRNA synthase (glutamine-hydrolyzing) activity"/>
    <property type="evidence" value="ECO:0007669"/>
    <property type="project" value="UniProtKB-UniRule"/>
</dbReference>
<dbReference type="EMBL" id="MCFI01000022">
    <property type="protein sequence ID" value="ORY76657.1"/>
    <property type="molecule type" value="Genomic_DNA"/>
</dbReference>
<dbReference type="GeneID" id="63782779"/>
<evidence type="ECO:0000259" key="8">
    <source>
        <dbReference type="SMART" id="SM00845"/>
    </source>
</evidence>
<comment type="function">
    <text evidence="7">Allows the formation of correctly charged Gln-tRNA(Gln) through the transamidation of misacylated Glu-tRNA(Gln) in the mitochondria. The reaction takes place in the presence of glutamine and ATP through an activated gamma-phospho-Glu-tRNA(Gln).</text>
</comment>
<dbReference type="SUPFAM" id="SSF55931">
    <property type="entry name" value="Glutamine synthetase/guanido kinase"/>
    <property type="match status" value="1"/>
</dbReference>
<dbReference type="PANTHER" id="PTHR11659:SF0">
    <property type="entry name" value="GLUTAMYL-TRNA(GLN) AMIDOTRANSFERASE SUBUNIT B, MITOCHONDRIAL"/>
    <property type="match status" value="1"/>
</dbReference>
<keyword evidence="5 7" id="KW-0648">Protein biosynthesis</keyword>
<comment type="subcellular location">
    <subcellularLocation>
        <location evidence="7">Mitochondrion</location>
    </subcellularLocation>
</comment>
<dbReference type="GO" id="GO:0030956">
    <property type="term" value="C:glutamyl-tRNA(Gln) amidotransferase complex"/>
    <property type="evidence" value="ECO:0007669"/>
    <property type="project" value="UniProtKB-UniRule"/>
</dbReference>
<organism evidence="9 10">
    <name type="scientific">Protomyces lactucae-debilis</name>
    <dbReference type="NCBI Taxonomy" id="2754530"/>
    <lineage>
        <taxon>Eukaryota</taxon>
        <taxon>Fungi</taxon>
        <taxon>Dikarya</taxon>
        <taxon>Ascomycota</taxon>
        <taxon>Taphrinomycotina</taxon>
        <taxon>Taphrinomycetes</taxon>
        <taxon>Taphrinales</taxon>
        <taxon>Protomycetaceae</taxon>
        <taxon>Protomyces</taxon>
    </lineage>
</organism>
<dbReference type="PANTHER" id="PTHR11659">
    <property type="entry name" value="GLUTAMYL-TRNA GLN AMIDOTRANSFERASE SUBUNIT B MITOCHONDRIAL AND PROKARYOTIC PET112-RELATED"/>
    <property type="match status" value="1"/>
</dbReference>
<dbReference type="Pfam" id="PF02934">
    <property type="entry name" value="GatB_N"/>
    <property type="match status" value="1"/>
</dbReference>
<dbReference type="InterPro" id="IPR017959">
    <property type="entry name" value="Asn/Gln-tRNA_amidoTrfase_suB/E"/>
</dbReference>
<evidence type="ECO:0000256" key="7">
    <source>
        <dbReference type="HAMAP-Rule" id="MF_03147"/>
    </source>
</evidence>
<dbReference type="InterPro" id="IPR006075">
    <property type="entry name" value="Asn/Gln-tRNA_Trfase_suB/E_cat"/>
</dbReference>
<dbReference type="NCBIfam" id="TIGR00133">
    <property type="entry name" value="gatB"/>
    <property type="match status" value="1"/>
</dbReference>
<dbReference type="NCBIfam" id="NF004012">
    <property type="entry name" value="PRK05477.1-2"/>
    <property type="match status" value="1"/>
</dbReference>
<dbReference type="Pfam" id="PF02637">
    <property type="entry name" value="GatB_Yqey"/>
    <property type="match status" value="1"/>
</dbReference>
<comment type="similarity">
    <text evidence="1 7">Belongs to the GatB/GatE family. GatB subfamily.</text>
</comment>